<name>V6LXZ2_9EUKA</name>
<keyword evidence="1" id="KW-0175">Coiled coil</keyword>
<proteinExistence type="predicted"/>
<accession>V6LXZ2</accession>
<dbReference type="AlphaFoldDB" id="V6LXZ2"/>
<keyword evidence="4" id="KW-1185">Reference proteome</keyword>
<gene>
    <name evidence="2" type="ORF">SS50377_11197</name>
    <name evidence="3" type="ORF">SS50377_23604</name>
</gene>
<evidence type="ECO:0000313" key="2">
    <source>
        <dbReference type="EMBL" id="EST48586.1"/>
    </source>
</evidence>
<evidence type="ECO:0000256" key="1">
    <source>
        <dbReference type="SAM" id="Coils"/>
    </source>
</evidence>
<sequence>MTCKYKLLGCQFIDCDQDQLIEHQNSCEYKILIEIYLSETKIPISSPVTSGFHTPQTAIHTQINYKEELLIQLKDEIQQLKEENRSLINSLSTVSNLLQQKSLEADTLQSQQKQILQQNNNDLEQNMPELQLTSTNQYFTNIRNQPLNYNQILQESNLRKEKARLQFSALQQTSTQIRNKQIQFK</sequence>
<reference evidence="3" key="2">
    <citation type="submission" date="2020-12" db="EMBL/GenBank/DDBJ databases">
        <title>New Spironucleus salmonicida genome in near-complete chromosomes.</title>
        <authorList>
            <person name="Xu F."/>
            <person name="Kurt Z."/>
            <person name="Jimenez-Gonzalez A."/>
            <person name="Astvaldsson A."/>
            <person name="Andersson J.O."/>
            <person name="Svard S.G."/>
        </authorList>
    </citation>
    <scope>NUCLEOTIDE SEQUENCE</scope>
    <source>
        <strain evidence="3">ATCC 50377</strain>
    </source>
</reference>
<dbReference type="EMBL" id="KI545981">
    <property type="protein sequence ID" value="EST48586.1"/>
    <property type="molecule type" value="Genomic_DNA"/>
</dbReference>
<dbReference type="EMBL" id="AUWU02000004">
    <property type="protein sequence ID" value="KAH0573669.1"/>
    <property type="molecule type" value="Genomic_DNA"/>
</dbReference>
<protein>
    <submittedName>
        <fullName evidence="2">Uncharacterized protein</fullName>
    </submittedName>
</protein>
<organism evidence="2">
    <name type="scientific">Spironucleus salmonicida</name>
    <dbReference type="NCBI Taxonomy" id="348837"/>
    <lineage>
        <taxon>Eukaryota</taxon>
        <taxon>Metamonada</taxon>
        <taxon>Diplomonadida</taxon>
        <taxon>Hexamitidae</taxon>
        <taxon>Hexamitinae</taxon>
        <taxon>Spironucleus</taxon>
    </lineage>
</organism>
<reference evidence="2 3" key="1">
    <citation type="journal article" date="2014" name="PLoS Genet.">
        <title>The Genome of Spironucleus salmonicida Highlights a Fish Pathogen Adapted to Fluctuating Environments.</title>
        <authorList>
            <person name="Xu F."/>
            <person name="Jerlstrom-Hultqvist J."/>
            <person name="Einarsson E."/>
            <person name="Astvaldsson A."/>
            <person name="Svard S.G."/>
            <person name="Andersson J.O."/>
        </authorList>
    </citation>
    <scope>NUCLEOTIDE SEQUENCE</scope>
    <source>
        <strain evidence="3">ATCC 50377</strain>
    </source>
</reference>
<evidence type="ECO:0000313" key="3">
    <source>
        <dbReference type="EMBL" id="KAH0573669.1"/>
    </source>
</evidence>
<feature type="coiled-coil region" evidence="1">
    <location>
        <begin position="63"/>
        <end position="173"/>
    </location>
</feature>
<dbReference type="VEuPathDB" id="GiardiaDB:SS50377_23604"/>
<dbReference type="Proteomes" id="UP000018208">
    <property type="component" value="Unassembled WGS sequence"/>
</dbReference>
<evidence type="ECO:0000313" key="4">
    <source>
        <dbReference type="Proteomes" id="UP000018208"/>
    </source>
</evidence>